<evidence type="ECO:0000256" key="1">
    <source>
        <dbReference type="ARBA" id="ARBA00023015"/>
    </source>
</evidence>
<dbReference type="CDD" id="cd01106">
    <property type="entry name" value="HTH_TipAL-Mta"/>
    <property type="match status" value="1"/>
</dbReference>
<protein>
    <submittedName>
        <fullName evidence="6">MerR family transcriptional regulator</fullName>
    </submittedName>
</protein>
<evidence type="ECO:0000313" key="7">
    <source>
        <dbReference type="Proteomes" id="UP001163947"/>
    </source>
</evidence>
<dbReference type="PROSITE" id="PS50937">
    <property type="entry name" value="HTH_MERR_2"/>
    <property type="match status" value="1"/>
</dbReference>
<dbReference type="InterPro" id="IPR036244">
    <property type="entry name" value="TipA-like_antibiotic-bd"/>
</dbReference>
<keyword evidence="1" id="KW-0805">Transcription regulation</keyword>
<dbReference type="PROSITE" id="PS00552">
    <property type="entry name" value="HTH_MERR_1"/>
    <property type="match status" value="1"/>
</dbReference>
<dbReference type="Pfam" id="PF13411">
    <property type="entry name" value="MerR_1"/>
    <property type="match status" value="1"/>
</dbReference>
<dbReference type="EMBL" id="CP106982">
    <property type="protein sequence ID" value="UYF93656.1"/>
    <property type="molecule type" value="Genomic_DNA"/>
</dbReference>
<sequence length="256" mass="28719">MDGEYTVGDVARMAGVSVRTLHHYDRIGLLVPHGRSAGNHRLYSAADVERLRRILFYRALDFGLDAIADMLADPGATVDDHLRRQRRLLEQRRDHLIGLLAALDRELEARRTGVSLTPEEQLEIFGTDRFAERFAATEPDWPNHDQWERAAHRAAGHTREDWETIKAEADADIRAFVEAIAAGEPADGPVAMDAAEQHRRHLERWFGPCSPQQHCEIAALYVSGDAATAEWEELAPGLPRFVHDAIVANARRVRGS</sequence>
<dbReference type="AlphaFoldDB" id="A0AA46PUH8"/>
<dbReference type="SUPFAM" id="SSF89082">
    <property type="entry name" value="Antibiotic binding domain of TipA-like multidrug resistance regulators"/>
    <property type="match status" value="1"/>
</dbReference>
<dbReference type="Gene3D" id="1.10.490.50">
    <property type="entry name" value="Antibiotic binding domain of TipA-like multidrug resistance regulators"/>
    <property type="match status" value="1"/>
</dbReference>
<keyword evidence="2" id="KW-0238">DNA-binding</keyword>
<evidence type="ECO:0000256" key="4">
    <source>
        <dbReference type="ARBA" id="ARBA00023163"/>
    </source>
</evidence>
<evidence type="ECO:0000256" key="2">
    <source>
        <dbReference type="ARBA" id="ARBA00023125"/>
    </source>
</evidence>
<dbReference type="Proteomes" id="UP001163947">
    <property type="component" value="Chromosome"/>
</dbReference>
<organism evidence="6 7">
    <name type="scientific">Rhodococcus aetherivorans</name>
    <dbReference type="NCBI Taxonomy" id="191292"/>
    <lineage>
        <taxon>Bacteria</taxon>
        <taxon>Bacillati</taxon>
        <taxon>Actinomycetota</taxon>
        <taxon>Actinomycetes</taxon>
        <taxon>Mycobacteriales</taxon>
        <taxon>Nocardiaceae</taxon>
        <taxon>Rhodococcus</taxon>
    </lineage>
</organism>
<feature type="domain" description="HTH merR-type" evidence="5">
    <location>
        <begin position="4"/>
        <end position="73"/>
    </location>
</feature>
<evidence type="ECO:0000256" key="3">
    <source>
        <dbReference type="ARBA" id="ARBA00023159"/>
    </source>
</evidence>
<evidence type="ECO:0000259" key="5">
    <source>
        <dbReference type="PROSITE" id="PS50937"/>
    </source>
</evidence>
<dbReference type="Pfam" id="PF07739">
    <property type="entry name" value="TipAS"/>
    <property type="match status" value="1"/>
</dbReference>
<dbReference type="RefSeq" id="WP_050034580.1">
    <property type="nucleotide sequence ID" value="NZ_CP011341.1"/>
</dbReference>
<dbReference type="GO" id="GO:0003677">
    <property type="term" value="F:DNA binding"/>
    <property type="evidence" value="ECO:0007669"/>
    <property type="project" value="UniProtKB-KW"/>
</dbReference>
<dbReference type="GeneID" id="83623748"/>
<accession>A0AA46PUH8</accession>
<gene>
    <name evidence="6" type="ORF">OCS65_25010</name>
</gene>
<dbReference type="InterPro" id="IPR047057">
    <property type="entry name" value="MerR_fam"/>
</dbReference>
<dbReference type="PANTHER" id="PTHR30204:SF90">
    <property type="entry name" value="HTH-TYPE TRANSCRIPTIONAL ACTIVATOR MTA"/>
    <property type="match status" value="1"/>
</dbReference>
<dbReference type="SMART" id="SM00422">
    <property type="entry name" value="HTH_MERR"/>
    <property type="match status" value="1"/>
</dbReference>
<keyword evidence="3" id="KW-0010">Activator</keyword>
<dbReference type="InterPro" id="IPR009061">
    <property type="entry name" value="DNA-bd_dom_put_sf"/>
</dbReference>
<reference evidence="6" key="1">
    <citation type="submission" date="2022-09" db="EMBL/GenBank/DDBJ databases">
        <title>The genome sequence of Rhodococcus aetherivorans N1.</title>
        <authorList>
            <person name="Jiang W."/>
        </authorList>
    </citation>
    <scope>NUCLEOTIDE SEQUENCE</scope>
    <source>
        <strain evidence="6">N1</strain>
    </source>
</reference>
<dbReference type="InterPro" id="IPR000551">
    <property type="entry name" value="MerR-type_HTH_dom"/>
</dbReference>
<proteinExistence type="predicted"/>
<dbReference type="SUPFAM" id="SSF46955">
    <property type="entry name" value="Putative DNA-binding domain"/>
    <property type="match status" value="1"/>
</dbReference>
<dbReference type="Gene3D" id="1.10.1660.10">
    <property type="match status" value="1"/>
</dbReference>
<keyword evidence="4" id="KW-0804">Transcription</keyword>
<name>A0AA46PUH8_9NOCA</name>
<dbReference type="InterPro" id="IPR012925">
    <property type="entry name" value="TipAS_dom"/>
</dbReference>
<evidence type="ECO:0000313" key="6">
    <source>
        <dbReference type="EMBL" id="UYF93656.1"/>
    </source>
</evidence>
<dbReference type="PANTHER" id="PTHR30204">
    <property type="entry name" value="REDOX-CYCLING DRUG-SENSING TRANSCRIPTIONAL ACTIVATOR SOXR"/>
    <property type="match status" value="1"/>
</dbReference>
<dbReference type="GO" id="GO:0003700">
    <property type="term" value="F:DNA-binding transcription factor activity"/>
    <property type="evidence" value="ECO:0007669"/>
    <property type="project" value="InterPro"/>
</dbReference>
<dbReference type="PRINTS" id="PR00040">
    <property type="entry name" value="HTHMERR"/>
</dbReference>